<evidence type="ECO:0000313" key="1">
    <source>
        <dbReference type="EMBL" id="KAL0428005.1"/>
    </source>
</evidence>
<dbReference type="EMBL" id="JACGWN010000010">
    <property type="protein sequence ID" value="KAL0428005.1"/>
    <property type="molecule type" value="Genomic_DNA"/>
</dbReference>
<accession>A0AAW2VF62</accession>
<reference evidence="1" key="2">
    <citation type="journal article" date="2024" name="Plant">
        <title>Genomic evolution and insights into agronomic trait innovations of Sesamum species.</title>
        <authorList>
            <person name="Miao H."/>
            <person name="Wang L."/>
            <person name="Qu L."/>
            <person name="Liu H."/>
            <person name="Sun Y."/>
            <person name="Le M."/>
            <person name="Wang Q."/>
            <person name="Wei S."/>
            <person name="Zheng Y."/>
            <person name="Lin W."/>
            <person name="Duan Y."/>
            <person name="Cao H."/>
            <person name="Xiong S."/>
            <person name="Wang X."/>
            <person name="Wei L."/>
            <person name="Li C."/>
            <person name="Ma Q."/>
            <person name="Ju M."/>
            <person name="Zhao R."/>
            <person name="Li G."/>
            <person name="Mu C."/>
            <person name="Tian Q."/>
            <person name="Mei H."/>
            <person name="Zhang T."/>
            <person name="Gao T."/>
            <person name="Zhang H."/>
        </authorList>
    </citation>
    <scope>NUCLEOTIDE SEQUENCE</scope>
    <source>
        <strain evidence="1">KEN1</strain>
    </source>
</reference>
<protein>
    <submittedName>
        <fullName evidence="1">Uncharacterized protein</fullName>
    </submittedName>
</protein>
<sequence length="101" mass="11191">MINVGKLALVFSKNTSYQICEGLVSILGVLTIGKHEKYLGLPSVVGISKRAVFEGLNVPTWPKVQSWSSKWLSQAMFQAIPTYDISCFKIPNVVLSEMRVC</sequence>
<dbReference type="AlphaFoldDB" id="A0AAW2VF62"/>
<proteinExistence type="predicted"/>
<reference evidence="1" key="1">
    <citation type="submission" date="2020-06" db="EMBL/GenBank/DDBJ databases">
        <authorList>
            <person name="Li T."/>
            <person name="Hu X."/>
            <person name="Zhang T."/>
            <person name="Song X."/>
            <person name="Zhang H."/>
            <person name="Dai N."/>
            <person name="Sheng W."/>
            <person name="Hou X."/>
            <person name="Wei L."/>
        </authorList>
    </citation>
    <scope>NUCLEOTIDE SEQUENCE</scope>
    <source>
        <strain evidence="1">KEN1</strain>
        <tissue evidence="1">Leaf</tissue>
    </source>
</reference>
<name>A0AAW2VF62_9LAMI</name>
<gene>
    <name evidence="1" type="ORF">Slati_2975300</name>
</gene>
<comment type="caution">
    <text evidence="1">The sequence shown here is derived from an EMBL/GenBank/DDBJ whole genome shotgun (WGS) entry which is preliminary data.</text>
</comment>
<organism evidence="1">
    <name type="scientific">Sesamum latifolium</name>
    <dbReference type="NCBI Taxonomy" id="2727402"/>
    <lineage>
        <taxon>Eukaryota</taxon>
        <taxon>Viridiplantae</taxon>
        <taxon>Streptophyta</taxon>
        <taxon>Embryophyta</taxon>
        <taxon>Tracheophyta</taxon>
        <taxon>Spermatophyta</taxon>
        <taxon>Magnoliopsida</taxon>
        <taxon>eudicotyledons</taxon>
        <taxon>Gunneridae</taxon>
        <taxon>Pentapetalae</taxon>
        <taxon>asterids</taxon>
        <taxon>lamiids</taxon>
        <taxon>Lamiales</taxon>
        <taxon>Pedaliaceae</taxon>
        <taxon>Sesamum</taxon>
    </lineage>
</organism>